<evidence type="ECO:0008006" key="2">
    <source>
        <dbReference type="Google" id="ProtNLM"/>
    </source>
</evidence>
<dbReference type="PANTHER" id="PTHR47481">
    <property type="match status" value="1"/>
</dbReference>
<dbReference type="EMBL" id="KN652170">
    <property type="protein sequence ID" value="KHN29795.1"/>
    <property type="molecule type" value="Genomic_DNA"/>
</dbReference>
<evidence type="ECO:0000313" key="1">
    <source>
        <dbReference type="EMBL" id="KHN29795.1"/>
    </source>
</evidence>
<accession>A0A0B2R8D9</accession>
<protein>
    <recommendedName>
        <fullName evidence="2">Retrovirus-related Pol polyprotein from transposon TNT 1-94</fullName>
    </recommendedName>
</protein>
<dbReference type="Proteomes" id="UP000053555">
    <property type="component" value="Unassembled WGS sequence"/>
</dbReference>
<dbReference type="Pfam" id="PF14223">
    <property type="entry name" value="Retrotran_gag_2"/>
    <property type="match status" value="1"/>
</dbReference>
<proteinExistence type="predicted"/>
<reference evidence="1" key="1">
    <citation type="submission" date="2014-07" db="EMBL/GenBank/DDBJ databases">
        <title>Identification of a novel salt tolerance gene in wild soybean by whole-genome sequencing.</title>
        <authorList>
            <person name="Lam H.-M."/>
            <person name="Qi X."/>
            <person name="Li M.-W."/>
            <person name="Liu X."/>
            <person name="Xie M."/>
            <person name="Ni M."/>
            <person name="Xu X."/>
        </authorList>
    </citation>
    <scope>NUCLEOTIDE SEQUENCE [LARGE SCALE GENOMIC DNA]</scope>
    <source>
        <tissue evidence="1">Root</tissue>
    </source>
</reference>
<feature type="non-terminal residue" evidence="1">
    <location>
        <position position="205"/>
    </location>
</feature>
<feature type="non-terminal residue" evidence="1">
    <location>
        <position position="1"/>
    </location>
</feature>
<organism evidence="1">
    <name type="scientific">Glycine soja</name>
    <name type="common">Wild soybean</name>
    <dbReference type="NCBI Taxonomy" id="3848"/>
    <lineage>
        <taxon>Eukaryota</taxon>
        <taxon>Viridiplantae</taxon>
        <taxon>Streptophyta</taxon>
        <taxon>Embryophyta</taxon>
        <taxon>Tracheophyta</taxon>
        <taxon>Spermatophyta</taxon>
        <taxon>Magnoliopsida</taxon>
        <taxon>eudicotyledons</taxon>
        <taxon>Gunneridae</taxon>
        <taxon>Pentapetalae</taxon>
        <taxon>rosids</taxon>
        <taxon>fabids</taxon>
        <taxon>Fabales</taxon>
        <taxon>Fabaceae</taxon>
        <taxon>Papilionoideae</taxon>
        <taxon>50 kb inversion clade</taxon>
        <taxon>NPAAA clade</taxon>
        <taxon>indigoferoid/millettioid clade</taxon>
        <taxon>Phaseoleae</taxon>
        <taxon>Glycine</taxon>
        <taxon>Glycine subgen. Soja</taxon>
    </lineage>
</organism>
<dbReference type="AlphaFoldDB" id="A0A0B2R8D9"/>
<sequence>KFHPTLAIANIKNHISITMKIENVQYATWVKLFKVHAHSYKVLHHIVPSKKDKEKVPKTNEEKELWSTLDVAILQWIYAKISHDLLHTILEPDATTMEAWNRLSDIFKDNKNSWAVTLEQEFYRTNIKDFLNASAYCQRLKQLSDQLKSVDESMSNNCCVLQMVVGLTEAYNGVAILIRQRDPFPLFYQACSMLTLEEVGLAKKV</sequence>
<dbReference type="PANTHER" id="PTHR47481:SF10">
    <property type="entry name" value="COPIA-LIKE POLYPROTEIN_RETROTRANSPOSON"/>
    <property type="match status" value="1"/>
</dbReference>
<gene>
    <name evidence="1" type="ORF">glysoja_043915</name>
</gene>
<name>A0A0B2R8D9_GLYSO</name>